<accession>A0A8R1DT47</accession>
<dbReference type="SMART" id="SM00249">
    <property type="entry name" value="PHD"/>
    <property type="match status" value="2"/>
</dbReference>
<dbReference type="PRINTS" id="PR00503">
    <property type="entry name" value="BROMODOMAIN"/>
</dbReference>
<evidence type="ECO:0000256" key="7">
    <source>
        <dbReference type="PROSITE-ProRule" id="PRU00146"/>
    </source>
</evidence>
<dbReference type="SMART" id="SM00297">
    <property type="entry name" value="BROMO"/>
    <property type="match status" value="1"/>
</dbReference>
<feature type="domain" description="Bromo" evidence="9">
    <location>
        <begin position="531"/>
        <end position="584"/>
    </location>
</feature>
<dbReference type="GO" id="GO:0006357">
    <property type="term" value="P:regulation of transcription by RNA polymerase II"/>
    <property type="evidence" value="ECO:0007669"/>
    <property type="project" value="TreeGrafter"/>
</dbReference>
<dbReference type="InterPro" id="IPR013083">
    <property type="entry name" value="Znf_RING/FYVE/PHD"/>
</dbReference>
<evidence type="ECO:0000259" key="11">
    <source>
        <dbReference type="PROSITE" id="PS51805"/>
    </source>
</evidence>
<dbReference type="InterPro" id="IPR001965">
    <property type="entry name" value="Znf_PHD"/>
</dbReference>
<dbReference type="GO" id="GO:0001708">
    <property type="term" value="P:cell fate specification"/>
    <property type="evidence" value="ECO:0007669"/>
    <property type="project" value="EnsemblMetazoa"/>
</dbReference>
<dbReference type="PROSITE" id="PS01359">
    <property type="entry name" value="ZF_PHD_1"/>
    <property type="match status" value="1"/>
</dbReference>
<dbReference type="SUPFAM" id="SSF57903">
    <property type="entry name" value="FYVE/PHD zinc finger"/>
    <property type="match status" value="1"/>
</dbReference>
<keyword evidence="2" id="KW-0677">Repeat</keyword>
<feature type="region of interest" description="Disordered" evidence="8">
    <location>
        <begin position="642"/>
        <end position="730"/>
    </location>
</feature>
<dbReference type="SUPFAM" id="SSF47370">
    <property type="entry name" value="Bromodomain"/>
    <property type="match status" value="1"/>
</dbReference>
<dbReference type="Gene3D" id="1.20.920.10">
    <property type="entry name" value="Bromodomain-like"/>
    <property type="match status" value="1"/>
</dbReference>
<feature type="compositionally biased region" description="Low complexity" evidence="8">
    <location>
        <begin position="780"/>
        <end position="789"/>
    </location>
</feature>
<organism evidence="12 13">
    <name type="scientific">Caenorhabditis japonica</name>
    <dbReference type="NCBI Taxonomy" id="281687"/>
    <lineage>
        <taxon>Eukaryota</taxon>
        <taxon>Metazoa</taxon>
        <taxon>Ecdysozoa</taxon>
        <taxon>Nematoda</taxon>
        <taxon>Chromadorea</taxon>
        <taxon>Rhabditida</taxon>
        <taxon>Rhabditina</taxon>
        <taxon>Rhabditomorpha</taxon>
        <taxon>Rhabditoidea</taxon>
        <taxon>Rhabditidae</taxon>
        <taxon>Peloderinae</taxon>
        <taxon>Caenorhabditis</taxon>
    </lineage>
</organism>
<feature type="compositionally biased region" description="Basic and acidic residues" evidence="8">
    <location>
        <begin position="699"/>
        <end position="710"/>
    </location>
</feature>
<dbReference type="GO" id="GO:0010628">
    <property type="term" value="P:positive regulation of gene expression"/>
    <property type="evidence" value="ECO:0007669"/>
    <property type="project" value="EnsemblMetazoa"/>
</dbReference>
<dbReference type="InterPro" id="IPR019786">
    <property type="entry name" value="Zinc_finger_PHD-type_CS"/>
</dbReference>
<dbReference type="Pfam" id="PF10513">
    <property type="entry name" value="EPL1"/>
    <property type="match status" value="1"/>
</dbReference>
<keyword evidence="5 6" id="KW-0103">Bromodomain</keyword>
<protein>
    <submittedName>
        <fullName evidence="12">Uncharacterized protein</fullName>
    </submittedName>
</protein>
<dbReference type="PROSITE" id="PS50014">
    <property type="entry name" value="BROMODOMAIN_2"/>
    <property type="match status" value="1"/>
</dbReference>
<dbReference type="Pfam" id="PF13831">
    <property type="entry name" value="PHD_2"/>
    <property type="match status" value="1"/>
</dbReference>
<evidence type="ECO:0000256" key="4">
    <source>
        <dbReference type="ARBA" id="ARBA00022833"/>
    </source>
</evidence>
<feature type="domain" description="PHD-type" evidence="10">
    <location>
        <begin position="192"/>
        <end position="242"/>
    </location>
</feature>
<dbReference type="InterPro" id="IPR011011">
    <property type="entry name" value="Znf_FYVE_PHD"/>
</dbReference>
<feature type="compositionally biased region" description="Polar residues" evidence="8">
    <location>
        <begin position="711"/>
        <end position="728"/>
    </location>
</feature>
<dbReference type="PANTHER" id="PTHR13793:SF107">
    <property type="entry name" value="BROMODOMAIN-CONTAINING PROTEIN HOMOLOG"/>
    <property type="match status" value="1"/>
</dbReference>
<dbReference type="InterPro" id="IPR034732">
    <property type="entry name" value="EPHD"/>
</dbReference>
<dbReference type="PANTHER" id="PTHR13793">
    <property type="entry name" value="PHD FINGER PROTEINS"/>
    <property type="match status" value="1"/>
</dbReference>
<dbReference type="PROSITE" id="PS51805">
    <property type="entry name" value="EPHD"/>
    <property type="match status" value="1"/>
</dbReference>
<dbReference type="CDD" id="cd04369">
    <property type="entry name" value="Bromodomain"/>
    <property type="match status" value="1"/>
</dbReference>
<keyword evidence="3 7" id="KW-0863">Zinc-finger</keyword>
<evidence type="ECO:0000259" key="9">
    <source>
        <dbReference type="PROSITE" id="PS50014"/>
    </source>
</evidence>
<sequence length="966" mass="110545">MPSVRGESSPLTAELIESLQKRERAQLTIGLLPSIPNGYVDIRKKIKASSVSLEERRAAWNKVPVEQRVNGFKKAYVPQVDPWIDRYDIKPASIFYNQPAGKRFGFPLGKFPEQRFDKNNIVRKEDKDKVDYSVDECDIDWMEQMNAAQMKSGKEIFSIAIFEFWIDRLEKMCHFTPRKFRKLIGPNGEELDDVCNVCLDGECSNCNQIVYCDMCNLSVHQDCYGIPFLPECSLACRRCAHSPGRLVHCALCPSQTGAFKQWKSGSWVHVLCVLWVDETHFGNTIFMEHVQNVEKAIHDRRALSCMLCKDKKEARRGACIQCCETKCTASFHVTCARNAGLVMRVNETDDGHVNRWVWCMKHTPPETEADREQKQLMIRNARRENERNLPQINMPTIGKSDIDAIFAQSPIEDYREIVLFWFQKRRHRYGAPLLKLQTEPNENKRRRIGGQPDPRVTGLERKLRAIGGGMESARAICDLLLRREKMKKQMLTACFRLFERGFKPSELLCSQIVDTLKVKDDQNIFARPVTIPGYLKEIKHPMCLQTMTKKAERGEYYSVKLLQDDVDLMLRNCAHFNRGNKWFIDYGKKFGRLAKPILESAKKEEQERINLRNDGKFMERLLNSSTTPYTGWTNKEAVVVKVESEVSTPGKKRRRRVTTVPKIAIEDVKIEKEEEPQQPPPPPPENDQTPRRPRSRRRGAAEPKFEDLEKPSTSSSEPSGINGTSASSPAFRKRIQPFEEPPKKNLRQTSLTSFFTTTAPKVTFADVVAAAADTGGGGPSTSSSRPFTRLSTASATPRTTHSFRSNAILSPATQPRRMRYLDSTDEEEDIQIYPPPRQLSPEEIAAEKLRSAENEAFSKFAHNQLVVVEGRAAKVIEYQLAHLSDIHHEQRQSMMKKRREVLGEIPKQAAIYVEFFQKSNTLENYKWVMPDAVELLDLNNVQRSPKIPGLKAAREWHQKVLNGEDV</sequence>
<dbReference type="Proteomes" id="UP000005237">
    <property type="component" value="Unassembled WGS sequence"/>
</dbReference>
<keyword evidence="4" id="KW-0862">Zinc</keyword>
<feature type="domain" description="PHD-type" evidence="11">
    <location>
        <begin position="246"/>
        <end position="363"/>
    </location>
</feature>
<reference evidence="13" key="1">
    <citation type="submission" date="2010-08" db="EMBL/GenBank/DDBJ databases">
        <authorList>
            <consortium name="Caenorhabditis japonica Sequencing Consortium"/>
            <person name="Wilson R.K."/>
        </authorList>
    </citation>
    <scope>NUCLEOTIDE SEQUENCE [LARGE SCALE GENOMIC DNA]</scope>
    <source>
        <strain evidence="13">DF5081</strain>
    </source>
</reference>
<dbReference type="Pfam" id="PF00439">
    <property type="entry name" value="Bromodomain"/>
    <property type="match status" value="1"/>
</dbReference>
<feature type="region of interest" description="Disordered" evidence="8">
    <location>
        <begin position="774"/>
        <end position="811"/>
    </location>
</feature>
<evidence type="ECO:0000256" key="2">
    <source>
        <dbReference type="ARBA" id="ARBA00022737"/>
    </source>
</evidence>
<feature type="compositionally biased region" description="Polar residues" evidence="8">
    <location>
        <begin position="790"/>
        <end position="811"/>
    </location>
</feature>
<dbReference type="GO" id="GO:0061968">
    <property type="term" value="P:maintenance of left/right asymmetry"/>
    <property type="evidence" value="ECO:0007669"/>
    <property type="project" value="EnsemblMetazoa"/>
</dbReference>
<dbReference type="EnsemblMetazoa" id="CJA10965.1">
    <property type="protein sequence ID" value="CJA10965.1"/>
    <property type="gene ID" value="WBGene00130169"/>
</dbReference>
<evidence type="ECO:0000313" key="13">
    <source>
        <dbReference type="Proteomes" id="UP000005237"/>
    </source>
</evidence>
<evidence type="ECO:0000313" key="12">
    <source>
        <dbReference type="EnsemblMetazoa" id="CJA10965.1"/>
    </source>
</evidence>
<dbReference type="Gene3D" id="3.30.40.10">
    <property type="entry name" value="Zinc/RING finger domain, C3HC4 (zinc finger)"/>
    <property type="match status" value="2"/>
</dbReference>
<keyword evidence="1" id="KW-0479">Metal-binding</keyword>
<dbReference type="InterPro" id="IPR036427">
    <property type="entry name" value="Bromodomain-like_sf"/>
</dbReference>
<dbReference type="GO" id="GO:0008270">
    <property type="term" value="F:zinc ion binding"/>
    <property type="evidence" value="ECO:0007669"/>
    <property type="project" value="UniProtKB-KW"/>
</dbReference>
<dbReference type="InterPro" id="IPR019542">
    <property type="entry name" value="Enhancer_polycomb-like_N"/>
</dbReference>
<reference evidence="12" key="2">
    <citation type="submission" date="2022-06" db="UniProtKB">
        <authorList>
            <consortium name="EnsemblMetazoa"/>
        </authorList>
    </citation>
    <scope>IDENTIFICATION</scope>
    <source>
        <strain evidence="12">DF5081</strain>
    </source>
</reference>
<dbReference type="Pfam" id="PF13832">
    <property type="entry name" value="zf-HC5HC2H_2"/>
    <property type="match status" value="1"/>
</dbReference>
<dbReference type="AlphaFoldDB" id="A0A8R1DT47"/>
<dbReference type="InterPro" id="IPR050701">
    <property type="entry name" value="Histone_Mod_Regulator"/>
</dbReference>
<evidence type="ECO:0000256" key="3">
    <source>
        <dbReference type="ARBA" id="ARBA00022771"/>
    </source>
</evidence>
<evidence type="ECO:0000256" key="1">
    <source>
        <dbReference type="ARBA" id="ARBA00022723"/>
    </source>
</evidence>
<dbReference type="InterPro" id="IPR001487">
    <property type="entry name" value="Bromodomain"/>
</dbReference>
<proteinExistence type="predicted"/>
<dbReference type="PROSITE" id="PS50016">
    <property type="entry name" value="ZF_PHD_2"/>
    <property type="match status" value="1"/>
</dbReference>
<name>A0A8R1DT47_CAEJA</name>
<evidence type="ECO:0000259" key="10">
    <source>
        <dbReference type="PROSITE" id="PS50016"/>
    </source>
</evidence>
<evidence type="ECO:0000256" key="6">
    <source>
        <dbReference type="PROSITE-ProRule" id="PRU00035"/>
    </source>
</evidence>
<dbReference type="InterPro" id="IPR019787">
    <property type="entry name" value="Znf_PHD-finger"/>
</dbReference>
<evidence type="ECO:0000256" key="8">
    <source>
        <dbReference type="SAM" id="MobiDB-lite"/>
    </source>
</evidence>
<evidence type="ECO:0000256" key="5">
    <source>
        <dbReference type="ARBA" id="ARBA00023117"/>
    </source>
</evidence>
<keyword evidence="13" id="KW-1185">Reference proteome</keyword>